<proteinExistence type="predicted"/>
<keyword evidence="2" id="KW-1185">Reference proteome</keyword>
<comment type="caution">
    <text evidence="1">The sequence shown here is derived from an EMBL/GenBank/DDBJ whole genome shotgun (WGS) entry which is preliminary data.</text>
</comment>
<evidence type="ECO:0000313" key="2">
    <source>
        <dbReference type="Proteomes" id="UP001215151"/>
    </source>
</evidence>
<dbReference type="EMBL" id="JAPEVG010000283">
    <property type="protein sequence ID" value="KAJ8469587.1"/>
    <property type="molecule type" value="Genomic_DNA"/>
</dbReference>
<evidence type="ECO:0000313" key="1">
    <source>
        <dbReference type="EMBL" id="KAJ8469587.1"/>
    </source>
</evidence>
<dbReference type="AlphaFoldDB" id="A0AAD7X648"/>
<accession>A0AAD7X648</accession>
<reference evidence="1" key="1">
    <citation type="submission" date="2022-11" db="EMBL/GenBank/DDBJ databases">
        <title>Genome Sequence of Cubamyces cubensis.</title>
        <authorList>
            <person name="Buettner E."/>
        </authorList>
    </citation>
    <scope>NUCLEOTIDE SEQUENCE</scope>
    <source>
        <strain evidence="1">MPL-01</strain>
    </source>
</reference>
<protein>
    <submittedName>
        <fullName evidence="1">Uncharacterized protein</fullName>
    </submittedName>
</protein>
<gene>
    <name evidence="1" type="ORF">ONZ51_g8882</name>
</gene>
<name>A0AAD7X648_9APHY</name>
<dbReference type="Proteomes" id="UP001215151">
    <property type="component" value="Unassembled WGS sequence"/>
</dbReference>
<sequence length="203" mass="23115">MLPVHKDAAIPIVHRNTLLAQLASNKKFPDRPLDNMKEWHESYWNILSQLCWSMRRFEMTEINDVNNYGSMDALVLQDSSSYLTGHEYTLFKRTIDALQKPENRRALQLLDAQSSYFNDAGLQVGVASNSEPGGNALLRIGSYQFTSSDDISSALFFNFGSSEVQLFTDNQVMVLDNAIYENMREAVRNKLGIEIELTRNIIL</sequence>
<organism evidence="1 2">
    <name type="scientific">Trametes cubensis</name>
    <dbReference type="NCBI Taxonomy" id="1111947"/>
    <lineage>
        <taxon>Eukaryota</taxon>
        <taxon>Fungi</taxon>
        <taxon>Dikarya</taxon>
        <taxon>Basidiomycota</taxon>
        <taxon>Agaricomycotina</taxon>
        <taxon>Agaricomycetes</taxon>
        <taxon>Polyporales</taxon>
        <taxon>Polyporaceae</taxon>
        <taxon>Trametes</taxon>
    </lineage>
</organism>